<dbReference type="InterPro" id="IPR051781">
    <property type="entry name" value="Metallo-dep_Hydrolase"/>
</dbReference>
<dbReference type="Pfam" id="PF01979">
    <property type="entry name" value="Amidohydro_1"/>
    <property type="match status" value="1"/>
</dbReference>
<dbReference type="RefSeq" id="WP_091288037.1">
    <property type="nucleotide sequence ID" value="NZ_FNON01000002.1"/>
</dbReference>
<accession>A0A1H2YD54</accession>
<dbReference type="PANTHER" id="PTHR43135">
    <property type="entry name" value="ALPHA-D-RIBOSE 1-METHYLPHOSPHONATE 5-TRIPHOSPHATE DIPHOSPHATASE"/>
    <property type="match status" value="1"/>
</dbReference>
<dbReference type="PROSITE" id="PS51318">
    <property type="entry name" value="TAT"/>
    <property type="match status" value="1"/>
</dbReference>
<dbReference type="SUPFAM" id="SSF51338">
    <property type="entry name" value="Composite domain of metallo-dependent hydrolases"/>
    <property type="match status" value="1"/>
</dbReference>
<keyword evidence="3" id="KW-1185">Reference proteome</keyword>
<evidence type="ECO:0000313" key="2">
    <source>
        <dbReference type="EMBL" id="SDX03133.1"/>
    </source>
</evidence>
<dbReference type="GO" id="GO:0016810">
    <property type="term" value="F:hydrolase activity, acting on carbon-nitrogen (but not peptide) bonds"/>
    <property type="evidence" value="ECO:0007669"/>
    <property type="project" value="InterPro"/>
</dbReference>
<dbReference type="InterPro" id="IPR006311">
    <property type="entry name" value="TAT_signal"/>
</dbReference>
<organism evidence="2 3">
    <name type="scientific">Amycolatopsis xylanica</name>
    <dbReference type="NCBI Taxonomy" id="589385"/>
    <lineage>
        <taxon>Bacteria</taxon>
        <taxon>Bacillati</taxon>
        <taxon>Actinomycetota</taxon>
        <taxon>Actinomycetes</taxon>
        <taxon>Pseudonocardiales</taxon>
        <taxon>Pseudonocardiaceae</taxon>
        <taxon>Amycolatopsis</taxon>
    </lineage>
</organism>
<protein>
    <submittedName>
        <fullName evidence="2">TAT (Twin-arginine translocation) pathway signal sequence</fullName>
    </submittedName>
</protein>
<dbReference type="InterPro" id="IPR006680">
    <property type="entry name" value="Amidohydro-rel"/>
</dbReference>
<dbReference type="Gene3D" id="3.20.20.140">
    <property type="entry name" value="Metal-dependent hydrolases"/>
    <property type="match status" value="2"/>
</dbReference>
<reference evidence="2 3" key="1">
    <citation type="submission" date="2016-10" db="EMBL/GenBank/DDBJ databases">
        <authorList>
            <person name="de Groot N.N."/>
        </authorList>
    </citation>
    <scope>NUCLEOTIDE SEQUENCE [LARGE SCALE GENOMIC DNA]</scope>
    <source>
        <strain evidence="2 3">CPCC 202699</strain>
    </source>
</reference>
<evidence type="ECO:0000259" key="1">
    <source>
        <dbReference type="Pfam" id="PF01979"/>
    </source>
</evidence>
<evidence type="ECO:0000313" key="3">
    <source>
        <dbReference type="Proteomes" id="UP000199515"/>
    </source>
</evidence>
<dbReference type="Proteomes" id="UP000199515">
    <property type="component" value="Unassembled WGS sequence"/>
</dbReference>
<dbReference type="InterPro" id="IPR011059">
    <property type="entry name" value="Metal-dep_hydrolase_composite"/>
</dbReference>
<proteinExistence type="predicted"/>
<dbReference type="STRING" id="589385.SAMN05421504_10296"/>
<dbReference type="Gene3D" id="2.30.40.10">
    <property type="entry name" value="Urease, subunit C, domain 1"/>
    <property type="match status" value="1"/>
</dbReference>
<dbReference type="SUPFAM" id="SSF51556">
    <property type="entry name" value="Metallo-dependent hydrolases"/>
    <property type="match status" value="1"/>
</dbReference>
<name>A0A1H2YD54_9PSEU</name>
<dbReference type="OrthoDB" id="3189065at2"/>
<gene>
    <name evidence="2" type="ORF">SAMN05421504_10296</name>
</gene>
<dbReference type="PANTHER" id="PTHR43135:SF3">
    <property type="entry name" value="ALPHA-D-RIBOSE 1-METHYLPHOSPHONATE 5-TRIPHOSPHATE DIPHOSPHATASE"/>
    <property type="match status" value="1"/>
</dbReference>
<dbReference type="AlphaFoldDB" id="A0A1H2YD54"/>
<feature type="domain" description="Amidohydrolase-related" evidence="1">
    <location>
        <begin position="89"/>
        <end position="463"/>
    </location>
</feature>
<dbReference type="EMBL" id="FNON01000002">
    <property type="protein sequence ID" value="SDX03133.1"/>
    <property type="molecule type" value="Genomic_DNA"/>
</dbReference>
<dbReference type="InterPro" id="IPR032466">
    <property type="entry name" value="Metal_Hydrolase"/>
</dbReference>
<sequence length="501" mass="54673">MLGRRDFLKWVAAGSAGVALPGVIAPGARAAAADITVLKQVTVIDGTGAAPRRDMAVVLVGDRIAWLGRDRELPDVEGVRAADCRGKYVIPGLWDMHTHGLDIVDIFPPLYIANGVTGIREMWGYEENRAVRDRIEDGSLLGPRAVIGSSIVDGPISLLQPPVSHVANEAEARAFVRAEKALGAAFIKVYSYLGRDELYAIADEARRQGLTFAGHLPYRLSVAEASEAGQHSFEHLFGTPFQVSLKENEFLARLAATPIDPKAPRDFFNLARDLERQAMLEYSKPKADRLFARFVRNGTWQSPTLVVNRVISKPADTYLHDPRLKYIPADLEAHWADRIQLFAPKTPLEIEQQRVYLASRIEMVGAMHEAGVGIIGGTDCLNPYCFPGFSLHDELELMVEAGLSPMDALRAVTSEAARFLGLERGTGTITPGKSADLVVLDANPLDDIRNTQKIHAVVTRGRVIDRAAREKLLADVEAAASQPPAPARAATLRRLAKQSCC</sequence>